<accession>A0A6P5EPF3</accession>
<dbReference type="Proteomes" id="UP000515123">
    <property type="component" value="Linkage group 2"/>
</dbReference>
<proteinExistence type="predicted"/>
<name>A0A6P5EPF3_ANACO</name>
<dbReference type="AlphaFoldDB" id="A0A6P5EPF3"/>
<gene>
    <name evidence="2" type="primary">LOC109706604</name>
</gene>
<dbReference type="Gene3D" id="3.30.70.100">
    <property type="match status" value="1"/>
</dbReference>
<reference evidence="2" key="2">
    <citation type="submission" date="2025-08" db="UniProtKB">
        <authorList>
            <consortium name="RefSeq"/>
        </authorList>
    </citation>
    <scope>IDENTIFICATION</scope>
    <source>
        <tissue evidence="2">Leaf</tissue>
    </source>
</reference>
<dbReference type="RefSeq" id="XP_020083135.1">
    <property type="nucleotide sequence ID" value="XM_020227546.1"/>
</dbReference>
<dbReference type="GeneID" id="109706604"/>
<evidence type="ECO:0000313" key="2">
    <source>
        <dbReference type="RefSeq" id="XP_020083135.1"/>
    </source>
</evidence>
<sequence>MKQKIVMKIPMNGQEGRQKALEIATKIGAVESIAIQGKEGDQLVVIGTGVDVIKLLQALRKKLKLRADIISVEEVKDGDEAKSAEKKAPSATSEAIYVHYPPYTYPTYSMGYDPVPNTCSIL</sequence>
<dbReference type="PANTHER" id="PTHR46932">
    <property type="entry name" value="HEAVY METAL-ASSOCIATED ISOPRENYLATED PLANT PROTEIN 47"/>
    <property type="match status" value="1"/>
</dbReference>
<keyword evidence="1" id="KW-1185">Reference proteome</keyword>
<dbReference type="InterPro" id="IPR042885">
    <property type="entry name" value="HIPP47/16"/>
</dbReference>
<protein>
    <submittedName>
        <fullName evidence="2">Heavy metal-associated isoprenylated plant protein 47-like</fullName>
    </submittedName>
</protein>
<organism evidence="1 2">
    <name type="scientific">Ananas comosus</name>
    <name type="common">Pineapple</name>
    <name type="synonym">Ananas ananas</name>
    <dbReference type="NCBI Taxonomy" id="4615"/>
    <lineage>
        <taxon>Eukaryota</taxon>
        <taxon>Viridiplantae</taxon>
        <taxon>Streptophyta</taxon>
        <taxon>Embryophyta</taxon>
        <taxon>Tracheophyta</taxon>
        <taxon>Spermatophyta</taxon>
        <taxon>Magnoliopsida</taxon>
        <taxon>Liliopsida</taxon>
        <taxon>Poales</taxon>
        <taxon>Bromeliaceae</taxon>
        <taxon>Bromelioideae</taxon>
        <taxon>Ananas</taxon>
    </lineage>
</organism>
<dbReference type="OrthoDB" id="692882at2759"/>
<evidence type="ECO:0000313" key="1">
    <source>
        <dbReference type="Proteomes" id="UP000515123"/>
    </source>
</evidence>
<reference evidence="1" key="1">
    <citation type="journal article" date="2015" name="Nat. Genet.">
        <title>The pineapple genome and the evolution of CAM photosynthesis.</title>
        <authorList>
            <person name="Ming R."/>
            <person name="VanBuren R."/>
            <person name="Wai C.M."/>
            <person name="Tang H."/>
            <person name="Schatz M.C."/>
            <person name="Bowers J.E."/>
            <person name="Lyons E."/>
            <person name="Wang M.L."/>
            <person name="Chen J."/>
            <person name="Biggers E."/>
            <person name="Zhang J."/>
            <person name="Huang L."/>
            <person name="Zhang L."/>
            <person name="Miao W."/>
            <person name="Zhang J."/>
            <person name="Ye Z."/>
            <person name="Miao C."/>
            <person name="Lin Z."/>
            <person name="Wang H."/>
            <person name="Zhou H."/>
            <person name="Yim W.C."/>
            <person name="Priest H.D."/>
            <person name="Zheng C."/>
            <person name="Woodhouse M."/>
            <person name="Edger P.P."/>
            <person name="Guyot R."/>
            <person name="Guo H.B."/>
            <person name="Guo H."/>
            <person name="Zheng G."/>
            <person name="Singh R."/>
            <person name="Sharma A."/>
            <person name="Min X."/>
            <person name="Zheng Y."/>
            <person name="Lee H."/>
            <person name="Gurtowski J."/>
            <person name="Sedlazeck F.J."/>
            <person name="Harkess A."/>
            <person name="McKain M.R."/>
            <person name="Liao Z."/>
            <person name="Fang J."/>
            <person name="Liu J."/>
            <person name="Zhang X."/>
            <person name="Zhang Q."/>
            <person name="Hu W."/>
            <person name="Qin Y."/>
            <person name="Wang K."/>
            <person name="Chen L.Y."/>
            <person name="Shirley N."/>
            <person name="Lin Y.R."/>
            <person name="Liu L.Y."/>
            <person name="Hernandez A.G."/>
            <person name="Wright C.L."/>
            <person name="Bulone V."/>
            <person name="Tuskan G.A."/>
            <person name="Heath K."/>
            <person name="Zee F."/>
            <person name="Moore P.H."/>
            <person name="Sunkar R."/>
            <person name="Leebens-Mack J.H."/>
            <person name="Mockler T."/>
            <person name="Bennetzen J.L."/>
            <person name="Freeling M."/>
            <person name="Sankoff D."/>
            <person name="Paterson A.H."/>
            <person name="Zhu X."/>
            <person name="Yang X."/>
            <person name="Smith J.A."/>
            <person name="Cushman J.C."/>
            <person name="Paull R.E."/>
            <person name="Yu Q."/>
        </authorList>
    </citation>
    <scope>NUCLEOTIDE SEQUENCE [LARGE SCALE GENOMIC DNA]</scope>
    <source>
        <strain evidence="1">cv. F153</strain>
    </source>
</reference>
<dbReference type="PANTHER" id="PTHR46932:SF12">
    <property type="entry name" value="HEAVY METAL-ASSOCIATED ISOPRENYLATED PLANT PROTEIN 47"/>
    <property type="match status" value="1"/>
</dbReference>